<accession>A0ABZ2TGU7</accession>
<dbReference type="Proteomes" id="UP001281305">
    <property type="component" value="Chromosome"/>
</dbReference>
<evidence type="ECO:0000256" key="1">
    <source>
        <dbReference type="ARBA" id="ARBA00007529"/>
    </source>
</evidence>
<dbReference type="PIRSF" id="PIRSF029792">
    <property type="entry name" value="Pro_racemase"/>
    <property type="match status" value="1"/>
</dbReference>
<protein>
    <submittedName>
        <fullName evidence="2">Proline racemase family protein</fullName>
    </submittedName>
</protein>
<gene>
    <name evidence="2" type="ORF">RZS32_013040</name>
</gene>
<dbReference type="InterPro" id="IPR008794">
    <property type="entry name" value="Pro_racemase_fam"/>
</dbReference>
<keyword evidence="3" id="KW-1185">Reference proteome</keyword>
<dbReference type="SUPFAM" id="SSF54506">
    <property type="entry name" value="Diaminopimelate epimerase-like"/>
    <property type="match status" value="1"/>
</dbReference>
<dbReference type="SFLD" id="SFLDS00028">
    <property type="entry name" value="Proline_Racemase"/>
    <property type="match status" value="1"/>
</dbReference>
<dbReference type="PANTHER" id="PTHR33442:SF5">
    <property type="entry name" value="BIFUNCTIONAL TRANS-3-HYDROXY-L-PROLINE DEHYDRATASE_2-EPIMERASE"/>
    <property type="match status" value="1"/>
</dbReference>
<proteinExistence type="inferred from homology"/>
<evidence type="ECO:0000313" key="3">
    <source>
        <dbReference type="Proteomes" id="UP001281305"/>
    </source>
</evidence>
<dbReference type="Gene3D" id="3.10.310.10">
    <property type="entry name" value="Diaminopimelate Epimerase, Chain A, domain 1"/>
    <property type="match status" value="2"/>
</dbReference>
<dbReference type="Pfam" id="PF05544">
    <property type="entry name" value="Pro_racemase"/>
    <property type="match status" value="1"/>
</dbReference>
<dbReference type="EMBL" id="CP146606">
    <property type="protein sequence ID" value="WYK17333.1"/>
    <property type="molecule type" value="Genomic_DNA"/>
</dbReference>
<dbReference type="RefSeq" id="WP_317057406.1">
    <property type="nucleotide sequence ID" value="NZ_CP146606.1"/>
</dbReference>
<organism evidence="2 3">
    <name type="scientific">Roseovarius rhodophyticola</name>
    <dbReference type="NCBI Taxonomy" id="3080827"/>
    <lineage>
        <taxon>Bacteria</taxon>
        <taxon>Pseudomonadati</taxon>
        <taxon>Pseudomonadota</taxon>
        <taxon>Alphaproteobacteria</taxon>
        <taxon>Rhodobacterales</taxon>
        <taxon>Roseobacteraceae</taxon>
        <taxon>Roseovarius</taxon>
    </lineage>
</organism>
<comment type="similarity">
    <text evidence="1">Belongs to the proline racemase family.</text>
</comment>
<reference evidence="2 3" key="1">
    <citation type="submission" date="2024-02" db="EMBL/GenBank/DDBJ databases">
        <title>Roseovarius strain W115 nov., isolated from a marine algae.</title>
        <authorList>
            <person name="Lee M.W."/>
            <person name="Lee J.K."/>
            <person name="Kim J.M."/>
            <person name="Choi D.G."/>
            <person name="Baek J.H."/>
            <person name="Bayburt H."/>
            <person name="Jung J.J."/>
            <person name="Han D.M."/>
            <person name="Jeon C.O."/>
        </authorList>
    </citation>
    <scope>NUCLEOTIDE SEQUENCE [LARGE SCALE GENOMIC DNA]</scope>
    <source>
        <strain evidence="2 3">W115</strain>
    </source>
</reference>
<dbReference type="PANTHER" id="PTHR33442">
    <property type="entry name" value="TRANS-3-HYDROXY-L-PROLINE DEHYDRATASE"/>
    <property type="match status" value="1"/>
</dbReference>
<sequence>MRTSRVITAVEAHAEGEPGRVITAGAPVLQGETVFAQMQYMQTHVDDLRKLMLREPRGQPALCANLIVPPCHPDADAGFIIMEQTEYPPMSGSNTICVVTVLLETGMLSMVEPVTELTLEAPAGLIRVRADCADGKVTRVTFKNVPAFAMHLDASLEVEGLGRITVDIGWGGMFYVMADADALGVSLEAENGAQIVQTSERILAAARAQLPVTHPENPDITGPTISQLYGAPTDPDTDGKNAVTVSTGGFDPARPHALPGTLDRSPCGTGTCARMAVLHKRGLLKPGQDYVHAGPLGTNFTGRIEELTDVAGYEAIVPTLSGQGWIYGMSNYTLDPTDPFQEGFTIGDIWA</sequence>
<evidence type="ECO:0000313" key="2">
    <source>
        <dbReference type="EMBL" id="WYK17333.1"/>
    </source>
</evidence>
<name>A0ABZ2TGU7_9RHOB</name>